<dbReference type="EC" id="3.4.21.-" evidence="10"/>
<dbReference type="PROSITE" id="PS00136">
    <property type="entry name" value="SUBTILASE_ASP"/>
    <property type="match status" value="1"/>
</dbReference>
<sequence length="403" mass="42222">MRHNDLGGAAFSQEEVTTGFGATPPGIVLSGNRVIIIYGDDATEGDIAAINMKYGLTNPQKLKLINGQSAVVSKSRLIDLVKEKKVKKVESDFEVYASPKPTKPSKPGGEDAQPTGQTVPWNMERINAYGGEPLERISSLPSGKGVGIAIMDTGIDIDHPDINVLGGINIINSAKSYDDDNGHGTHVAGIAAAKDNEIGTVGVAPDADIYAIKVLDRKGSGYISSIIAGIEWAISRNSDTSDGMYIDIINMSLGSNYRSDALEIAIDKASAEGIIIVAAAGNDGSDVDYPAAFDSTIAVSATDRYDNLASFSSRGPQVDVSAPGVEIYSTYKNGEYRTFNGTSMATPHVAGVIALMVEKDPALDIKGLKADKLQAACTDIGATGKDEKFGYGLIDAVKASGIN</sequence>
<feature type="region of interest" description="Disordered" evidence="8">
    <location>
        <begin position="97"/>
        <end position="118"/>
    </location>
</feature>
<dbReference type="InterPro" id="IPR036852">
    <property type="entry name" value="Peptidase_S8/S53_dom_sf"/>
</dbReference>
<dbReference type="RefSeq" id="WP_143182451.1">
    <property type="nucleotide sequence ID" value="NZ_FSRH01000010.1"/>
</dbReference>
<name>A0A069RFF2_PEPLI</name>
<dbReference type="PROSITE" id="PS51892">
    <property type="entry name" value="SUBTILASE"/>
    <property type="match status" value="1"/>
</dbReference>
<dbReference type="InterPro" id="IPR050131">
    <property type="entry name" value="Peptidase_S8_subtilisin-like"/>
</dbReference>
<evidence type="ECO:0000256" key="8">
    <source>
        <dbReference type="SAM" id="MobiDB-lite"/>
    </source>
</evidence>
<evidence type="ECO:0000256" key="5">
    <source>
        <dbReference type="ARBA" id="ARBA00022825"/>
    </source>
</evidence>
<dbReference type="eggNOG" id="COG1404">
    <property type="taxonomic scope" value="Bacteria"/>
</dbReference>
<dbReference type="InterPro" id="IPR034202">
    <property type="entry name" value="Subtilisin_Carlsberg-like"/>
</dbReference>
<dbReference type="GO" id="GO:0004252">
    <property type="term" value="F:serine-type endopeptidase activity"/>
    <property type="evidence" value="ECO:0007669"/>
    <property type="project" value="UniProtKB-UniRule"/>
</dbReference>
<comment type="similarity">
    <text evidence="1 6 7">Belongs to the peptidase S8 family.</text>
</comment>
<dbReference type="CDD" id="cd07477">
    <property type="entry name" value="Peptidases_S8_Subtilisin_subset"/>
    <property type="match status" value="1"/>
</dbReference>
<organism evidence="10 11">
    <name type="scientific">Peptoclostridium litorale DSM 5388</name>
    <dbReference type="NCBI Taxonomy" id="1121324"/>
    <lineage>
        <taxon>Bacteria</taxon>
        <taxon>Bacillati</taxon>
        <taxon>Bacillota</taxon>
        <taxon>Clostridia</taxon>
        <taxon>Peptostreptococcales</taxon>
        <taxon>Peptoclostridiaceae</taxon>
        <taxon>Peptoclostridium</taxon>
    </lineage>
</organism>
<evidence type="ECO:0000256" key="3">
    <source>
        <dbReference type="ARBA" id="ARBA00022723"/>
    </source>
</evidence>
<reference evidence="10 11" key="1">
    <citation type="submission" date="2014-03" db="EMBL/GenBank/DDBJ databases">
        <title>Genome sequence of Clostridium litorale W6, DSM 5388.</title>
        <authorList>
            <person name="Poehlein A."/>
            <person name="Jagirdar A."/>
            <person name="Khonsari B."/>
            <person name="Chibani C.M."/>
            <person name="Gutierrez Gutierrez D.A."/>
            <person name="Davydova E."/>
            <person name="Alghaithi H.S."/>
            <person name="Nair K.P."/>
            <person name="Dhamotharan K."/>
            <person name="Chandran L."/>
            <person name="G W."/>
            <person name="Daniel R."/>
        </authorList>
    </citation>
    <scope>NUCLEOTIDE SEQUENCE [LARGE SCALE GENOMIC DNA]</scope>
    <source>
        <strain evidence="10 11">W6</strain>
    </source>
</reference>
<dbReference type="InterPro" id="IPR022398">
    <property type="entry name" value="Peptidase_S8_His-AS"/>
</dbReference>
<keyword evidence="5 6" id="KW-0720">Serine protease</keyword>
<evidence type="ECO:0000256" key="6">
    <source>
        <dbReference type="PROSITE-ProRule" id="PRU01240"/>
    </source>
</evidence>
<keyword evidence="11" id="KW-1185">Reference proteome</keyword>
<accession>A0A069RFF2</accession>
<evidence type="ECO:0000313" key="11">
    <source>
        <dbReference type="Proteomes" id="UP000027946"/>
    </source>
</evidence>
<dbReference type="Pfam" id="PF00082">
    <property type="entry name" value="Peptidase_S8"/>
    <property type="match status" value="1"/>
</dbReference>
<dbReference type="PROSITE" id="PS00137">
    <property type="entry name" value="SUBTILASE_HIS"/>
    <property type="match status" value="1"/>
</dbReference>
<dbReference type="InterPro" id="IPR023828">
    <property type="entry name" value="Peptidase_S8_Ser-AS"/>
</dbReference>
<dbReference type="SUPFAM" id="SSF52743">
    <property type="entry name" value="Subtilisin-like"/>
    <property type="match status" value="1"/>
</dbReference>
<dbReference type="InterPro" id="IPR015500">
    <property type="entry name" value="Peptidase_S8_subtilisin-rel"/>
</dbReference>
<dbReference type="PANTHER" id="PTHR43806">
    <property type="entry name" value="PEPTIDASE S8"/>
    <property type="match status" value="1"/>
</dbReference>
<dbReference type="GO" id="GO:0006508">
    <property type="term" value="P:proteolysis"/>
    <property type="evidence" value="ECO:0007669"/>
    <property type="project" value="UniProtKB-KW"/>
</dbReference>
<evidence type="ECO:0000259" key="9">
    <source>
        <dbReference type="Pfam" id="PF00082"/>
    </source>
</evidence>
<dbReference type="PRINTS" id="PR00723">
    <property type="entry name" value="SUBTILISIN"/>
</dbReference>
<keyword evidence="2 6" id="KW-0645">Protease</keyword>
<evidence type="ECO:0000256" key="2">
    <source>
        <dbReference type="ARBA" id="ARBA00022670"/>
    </source>
</evidence>
<dbReference type="GO" id="GO:0046872">
    <property type="term" value="F:metal ion binding"/>
    <property type="evidence" value="ECO:0007669"/>
    <property type="project" value="UniProtKB-KW"/>
</dbReference>
<proteinExistence type="inferred from homology"/>
<gene>
    <name evidence="10" type="primary">epr</name>
    <name evidence="10" type="ORF">CLIT_10c02450</name>
</gene>
<evidence type="ECO:0000256" key="1">
    <source>
        <dbReference type="ARBA" id="ARBA00011073"/>
    </source>
</evidence>
<feature type="active site" description="Charge relay system" evidence="6">
    <location>
        <position position="183"/>
    </location>
</feature>
<evidence type="ECO:0000256" key="7">
    <source>
        <dbReference type="RuleBase" id="RU003355"/>
    </source>
</evidence>
<evidence type="ECO:0000256" key="4">
    <source>
        <dbReference type="ARBA" id="ARBA00022801"/>
    </source>
</evidence>
<dbReference type="Gene3D" id="3.40.50.200">
    <property type="entry name" value="Peptidase S8/S53 domain"/>
    <property type="match status" value="1"/>
</dbReference>
<dbReference type="InterPro" id="IPR023827">
    <property type="entry name" value="Peptidase_S8_Asp-AS"/>
</dbReference>
<evidence type="ECO:0000313" key="10">
    <source>
        <dbReference type="EMBL" id="KDR95518.1"/>
    </source>
</evidence>
<dbReference type="EMBL" id="JJMM01000010">
    <property type="protein sequence ID" value="KDR95518.1"/>
    <property type="molecule type" value="Genomic_DNA"/>
</dbReference>
<dbReference type="PROSITE" id="PS00138">
    <property type="entry name" value="SUBTILASE_SER"/>
    <property type="match status" value="1"/>
</dbReference>
<protein>
    <submittedName>
        <fullName evidence="10">Minor extracellular protease Epr</fullName>
        <ecNumber evidence="10">3.4.21.-</ecNumber>
    </submittedName>
</protein>
<comment type="caution">
    <text evidence="10">The sequence shown here is derived from an EMBL/GenBank/DDBJ whole genome shotgun (WGS) entry which is preliminary data.</text>
</comment>
<feature type="domain" description="Peptidase S8/S53" evidence="9">
    <location>
        <begin position="143"/>
        <end position="392"/>
    </location>
</feature>
<keyword evidence="4 6" id="KW-0378">Hydrolase</keyword>
<dbReference type="InterPro" id="IPR000209">
    <property type="entry name" value="Peptidase_S8/S53_dom"/>
</dbReference>
<dbReference type="OrthoDB" id="9798386at2"/>
<feature type="active site" description="Charge relay system" evidence="6">
    <location>
        <position position="152"/>
    </location>
</feature>
<dbReference type="AlphaFoldDB" id="A0A069RFF2"/>
<dbReference type="PANTHER" id="PTHR43806:SF11">
    <property type="entry name" value="CEREVISIN-RELATED"/>
    <property type="match status" value="1"/>
</dbReference>
<dbReference type="STRING" id="1121324.CLIT_10c02450"/>
<feature type="active site" description="Charge relay system" evidence="6">
    <location>
        <position position="343"/>
    </location>
</feature>
<dbReference type="Proteomes" id="UP000027946">
    <property type="component" value="Unassembled WGS sequence"/>
</dbReference>
<keyword evidence="3" id="KW-0479">Metal-binding</keyword>